<gene>
    <name evidence="1" type="ORF">HannXRQ_Chr16g0513721</name>
</gene>
<keyword evidence="2" id="KW-1185">Reference proteome</keyword>
<evidence type="ECO:0000313" key="2">
    <source>
        <dbReference type="Proteomes" id="UP000215914"/>
    </source>
</evidence>
<dbReference type="InParanoid" id="A0A251RZ15"/>
<proteinExistence type="predicted"/>
<evidence type="ECO:0000313" key="1">
    <source>
        <dbReference type="EMBL" id="OTF91697.1"/>
    </source>
</evidence>
<dbReference type="Proteomes" id="UP000215914">
    <property type="component" value="Chromosome 16"/>
</dbReference>
<dbReference type="EMBL" id="CM007905">
    <property type="protein sequence ID" value="OTF91697.1"/>
    <property type="molecule type" value="Genomic_DNA"/>
</dbReference>
<accession>A0A251RZ15</accession>
<sequence>MLILSSSSKVITFPSETLDVRIGLSPLSILASFACLLAAEKDVPQMSDPPEIKLITCASTGGAGAFSGILSGS</sequence>
<organism evidence="1 2">
    <name type="scientific">Helianthus annuus</name>
    <name type="common">Common sunflower</name>
    <dbReference type="NCBI Taxonomy" id="4232"/>
    <lineage>
        <taxon>Eukaryota</taxon>
        <taxon>Viridiplantae</taxon>
        <taxon>Streptophyta</taxon>
        <taxon>Embryophyta</taxon>
        <taxon>Tracheophyta</taxon>
        <taxon>Spermatophyta</taxon>
        <taxon>Magnoliopsida</taxon>
        <taxon>eudicotyledons</taxon>
        <taxon>Gunneridae</taxon>
        <taxon>Pentapetalae</taxon>
        <taxon>asterids</taxon>
        <taxon>campanulids</taxon>
        <taxon>Asterales</taxon>
        <taxon>Asteraceae</taxon>
        <taxon>Asteroideae</taxon>
        <taxon>Heliantheae alliance</taxon>
        <taxon>Heliantheae</taxon>
        <taxon>Helianthus</taxon>
    </lineage>
</organism>
<reference evidence="2" key="1">
    <citation type="journal article" date="2017" name="Nature">
        <title>The sunflower genome provides insights into oil metabolism, flowering and Asterid evolution.</title>
        <authorList>
            <person name="Badouin H."/>
            <person name="Gouzy J."/>
            <person name="Grassa C.J."/>
            <person name="Murat F."/>
            <person name="Staton S.E."/>
            <person name="Cottret L."/>
            <person name="Lelandais-Briere C."/>
            <person name="Owens G.L."/>
            <person name="Carrere S."/>
            <person name="Mayjonade B."/>
            <person name="Legrand L."/>
            <person name="Gill N."/>
            <person name="Kane N.C."/>
            <person name="Bowers J.E."/>
            <person name="Hubner S."/>
            <person name="Bellec A."/>
            <person name="Berard A."/>
            <person name="Berges H."/>
            <person name="Blanchet N."/>
            <person name="Boniface M.C."/>
            <person name="Brunel D."/>
            <person name="Catrice O."/>
            <person name="Chaidir N."/>
            <person name="Claudel C."/>
            <person name="Donnadieu C."/>
            <person name="Faraut T."/>
            <person name="Fievet G."/>
            <person name="Helmstetter N."/>
            <person name="King M."/>
            <person name="Knapp S.J."/>
            <person name="Lai Z."/>
            <person name="Le Paslier M.C."/>
            <person name="Lippi Y."/>
            <person name="Lorenzon L."/>
            <person name="Mandel J.R."/>
            <person name="Marage G."/>
            <person name="Marchand G."/>
            <person name="Marquand E."/>
            <person name="Bret-Mestries E."/>
            <person name="Morien E."/>
            <person name="Nambeesan S."/>
            <person name="Nguyen T."/>
            <person name="Pegot-Espagnet P."/>
            <person name="Pouilly N."/>
            <person name="Raftis F."/>
            <person name="Sallet E."/>
            <person name="Schiex T."/>
            <person name="Thomas J."/>
            <person name="Vandecasteele C."/>
            <person name="Vares D."/>
            <person name="Vear F."/>
            <person name="Vautrin S."/>
            <person name="Crespi M."/>
            <person name="Mangin B."/>
            <person name="Burke J.M."/>
            <person name="Salse J."/>
            <person name="Munos S."/>
            <person name="Vincourt P."/>
            <person name="Rieseberg L.H."/>
            <person name="Langlade N.B."/>
        </authorList>
    </citation>
    <scope>NUCLEOTIDE SEQUENCE [LARGE SCALE GENOMIC DNA]</scope>
    <source>
        <strain evidence="2">cv. SF193</strain>
    </source>
</reference>
<dbReference type="AlphaFoldDB" id="A0A251RZ15"/>
<protein>
    <submittedName>
        <fullName evidence="1">Uncharacterized protein</fullName>
    </submittedName>
</protein>
<name>A0A251RZ15_HELAN</name>